<evidence type="ECO:0000313" key="3">
    <source>
        <dbReference type="Proteomes" id="UP001285354"/>
    </source>
</evidence>
<proteinExistence type="predicted"/>
<keyword evidence="1" id="KW-0812">Transmembrane</keyword>
<organism evidence="2 3">
    <name type="scientific">Diplocarpon rosae</name>
    <dbReference type="NCBI Taxonomy" id="946125"/>
    <lineage>
        <taxon>Eukaryota</taxon>
        <taxon>Fungi</taxon>
        <taxon>Dikarya</taxon>
        <taxon>Ascomycota</taxon>
        <taxon>Pezizomycotina</taxon>
        <taxon>Leotiomycetes</taxon>
        <taxon>Helotiales</taxon>
        <taxon>Drepanopezizaceae</taxon>
        <taxon>Diplocarpon</taxon>
    </lineage>
</organism>
<protein>
    <submittedName>
        <fullName evidence="2">Uncharacterized protein</fullName>
    </submittedName>
</protein>
<comment type="caution">
    <text evidence="2">The sequence shown here is derived from an EMBL/GenBank/DDBJ whole genome shotgun (WGS) entry which is preliminary data.</text>
</comment>
<keyword evidence="1" id="KW-1133">Transmembrane helix</keyword>
<feature type="transmembrane region" description="Helical" evidence="1">
    <location>
        <begin position="103"/>
        <end position="123"/>
    </location>
</feature>
<evidence type="ECO:0000313" key="2">
    <source>
        <dbReference type="EMBL" id="KAK2629683.1"/>
    </source>
</evidence>
<feature type="transmembrane region" description="Helical" evidence="1">
    <location>
        <begin position="62"/>
        <end position="82"/>
    </location>
</feature>
<feature type="transmembrane region" description="Helical" evidence="1">
    <location>
        <begin position="135"/>
        <end position="157"/>
    </location>
</feature>
<evidence type="ECO:0000256" key="1">
    <source>
        <dbReference type="SAM" id="Phobius"/>
    </source>
</evidence>
<dbReference type="Proteomes" id="UP001285354">
    <property type="component" value="Unassembled WGS sequence"/>
</dbReference>
<dbReference type="AlphaFoldDB" id="A0AAD9T6B1"/>
<gene>
    <name evidence="2" type="ORF">QTJ16_000503</name>
</gene>
<sequence>MALHPSRPSQHLFDMSVTRATPTMAYRTPLLLWVLQFVTMAIYIYAVTFLVATMAVKGDVGVLGPSYLTILIFFLMIFLLLSNEAAFMLRQTLTPLLYLNSQIVKIALFVITLLSVEVFGLAWKCRDVNNANGMLGGIVGLTLLASIPFTLSLILAWNIQRSRASGIAIVVTGVDEEQGEVTPLLPDYAYRERRPLLPDRSHTT</sequence>
<dbReference type="EMBL" id="JAUBYV010000001">
    <property type="protein sequence ID" value="KAK2629683.1"/>
    <property type="molecule type" value="Genomic_DNA"/>
</dbReference>
<feature type="transmembrane region" description="Helical" evidence="1">
    <location>
        <begin position="30"/>
        <end position="56"/>
    </location>
</feature>
<name>A0AAD9T6B1_9HELO</name>
<keyword evidence="1" id="KW-0472">Membrane</keyword>
<accession>A0AAD9T6B1</accession>
<reference evidence="2" key="1">
    <citation type="submission" date="2023-06" db="EMBL/GenBank/DDBJ databases">
        <title>Draft genome of Marssonina rosae.</title>
        <authorList>
            <person name="Cheng Q."/>
        </authorList>
    </citation>
    <scope>NUCLEOTIDE SEQUENCE</scope>
    <source>
        <strain evidence="2">R4</strain>
    </source>
</reference>
<keyword evidence="3" id="KW-1185">Reference proteome</keyword>